<dbReference type="KEGG" id="pbp:STSP1_02099"/>
<dbReference type="STRING" id="1941349.STSP1_02099"/>
<feature type="chain" id="PRO_5012913211" description="Right handed beta helix domain-containing protein" evidence="1">
    <location>
        <begin position="25"/>
        <end position="350"/>
    </location>
</feature>
<dbReference type="InterPro" id="IPR039448">
    <property type="entry name" value="Beta_helix"/>
</dbReference>
<dbReference type="AlphaFoldDB" id="A0A1W6LPG4"/>
<sequence length="350" mass="36329" precursor="true">MKMLCKSANLFLSLLLLSFPAALSAGELEPSAPPSSGTMKTLDEVEPRIPIPGSETPVDTFDIYESGSYYLTGNRVCSSTGIYISSGVNNVTIDLCGCTLSAEEGSTGISGIIMQSCRNVSISNGTVTGFSARGIVEHNSDSNAGGHRISNVHISNTGSGHYSCNAITLYGKGHTVENCIIRDNSNDGIVLHGGGTVRNNICTGNGGKGIFTYGNDLIKGNRCCDNGEDGILVNNGNSILIDNVCTGNEEHGITTSSADACRIEGNVFSSNERNGIHAGQGSVIKSNTARNNGMAGIQSGGNSLIIDNTAFENATYGIFCQNGYIDSNCAVGNNNNIYSLGSTVGTNHAP</sequence>
<evidence type="ECO:0000313" key="4">
    <source>
        <dbReference type="Proteomes" id="UP000193334"/>
    </source>
</evidence>
<dbReference type="NCBIfam" id="TIGR03804">
    <property type="entry name" value="para_beta_helix"/>
    <property type="match status" value="1"/>
</dbReference>
<protein>
    <recommendedName>
        <fullName evidence="2">Right handed beta helix domain-containing protein</fullName>
    </recommendedName>
</protein>
<dbReference type="SUPFAM" id="SSF51126">
    <property type="entry name" value="Pectin lyase-like"/>
    <property type="match status" value="1"/>
</dbReference>
<dbReference type="InterPro" id="IPR006626">
    <property type="entry name" value="PbH1"/>
</dbReference>
<dbReference type="Proteomes" id="UP000193334">
    <property type="component" value="Chromosome"/>
</dbReference>
<evidence type="ECO:0000259" key="2">
    <source>
        <dbReference type="Pfam" id="PF13229"/>
    </source>
</evidence>
<reference evidence="4" key="1">
    <citation type="submission" date="2017-04" db="EMBL/GenBank/DDBJ databases">
        <title>Comparative genomics and description of representatives of a novel lineage of planctomycetes thriving in anoxic sediments.</title>
        <authorList>
            <person name="Spring S."/>
            <person name="Bunk B."/>
            <person name="Sproer C."/>
        </authorList>
    </citation>
    <scope>NUCLEOTIDE SEQUENCE [LARGE SCALE GENOMIC DNA]</scope>
    <source>
        <strain evidence="4">ST-PulAB-D4</strain>
    </source>
</reference>
<keyword evidence="1" id="KW-0732">Signal</keyword>
<dbReference type="Gene3D" id="2.160.20.10">
    <property type="entry name" value="Single-stranded right-handed beta-helix, Pectin lyase-like"/>
    <property type="match status" value="2"/>
</dbReference>
<proteinExistence type="predicted"/>
<feature type="signal peptide" evidence="1">
    <location>
        <begin position="1"/>
        <end position="24"/>
    </location>
</feature>
<dbReference type="InterPro" id="IPR022441">
    <property type="entry name" value="Para_beta_helix_rpt-2"/>
</dbReference>
<evidence type="ECO:0000313" key="3">
    <source>
        <dbReference type="EMBL" id="ARN57678.1"/>
    </source>
</evidence>
<organism evidence="3 4">
    <name type="scientific">Sedimentisphaera salicampi</name>
    <dbReference type="NCBI Taxonomy" id="1941349"/>
    <lineage>
        <taxon>Bacteria</taxon>
        <taxon>Pseudomonadati</taxon>
        <taxon>Planctomycetota</taxon>
        <taxon>Phycisphaerae</taxon>
        <taxon>Sedimentisphaerales</taxon>
        <taxon>Sedimentisphaeraceae</taxon>
        <taxon>Sedimentisphaera</taxon>
    </lineage>
</organism>
<dbReference type="Pfam" id="PF13229">
    <property type="entry name" value="Beta_helix"/>
    <property type="match status" value="1"/>
</dbReference>
<accession>A0A1W6LPG4</accession>
<keyword evidence="4" id="KW-1185">Reference proteome</keyword>
<feature type="domain" description="Right handed beta helix" evidence="2">
    <location>
        <begin position="209"/>
        <end position="335"/>
    </location>
</feature>
<dbReference type="RefSeq" id="WP_085756303.1">
    <property type="nucleotide sequence ID" value="NZ_CP021023.1"/>
</dbReference>
<dbReference type="SMART" id="SM00710">
    <property type="entry name" value="PbH1"/>
    <property type="match status" value="8"/>
</dbReference>
<dbReference type="EMBL" id="CP021023">
    <property type="protein sequence ID" value="ARN57678.1"/>
    <property type="molecule type" value="Genomic_DNA"/>
</dbReference>
<dbReference type="InterPro" id="IPR011050">
    <property type="entry name" value="Pectin_lyase_fold/virulence"/>
</dbReference>
<dbReference type="InterPro" id="IPR012334">
    <property type="entry name" value="Pectin_lyas_fold"/>
</dbReference>
<name>A0A1W6LPG4_9BACT</name>
<gene>
    <name evidence="3" type="ORF">STSP1_02099</name>
</gene>
<evidence type="ECO:0000256" key="1">
    <source>
        <dbReference type="SAM" id="SignalP"/>
    </source>
</evidence>